<gene>
    <name evidence="7" type="ORF">ACFOUT_04285</name>
</gene>
<dbReference type="Pfam" id="PF12831">
    <property type="entry name" value="FAD_oxidored"/>
    <property type="match status" value="1"/>
</dbReference>
<sequence length="565" mass="63950">MKSIRYYKKISRLLAFAAFTVLFVACKEEKTVVEENIFTADVIVYGGTSAAVTTAVQAKQMGKSVLVVSPDKHLGGLSSSGLGYTDTGNKEVIGGLAREFYQKIYQYYQKDETWQWQKKEEYGNVGQGTPAIDGTNRTMWIFEPHVAEQVFEDFITENEITVYREEFLDRSNGVTLDDGKITRIETLSGKKFEGKVFIDATYEGDLMAAAGVSYTVGREARETYDEEWNGVQVGILHHQHHFGDMNISPYKIPGDSSSGVVYGVSTEDPGKRWEADNRVQAYNFRMCLTKVEENRVAFEKPDGYNPENYELLARVYEAGWDQTFNKFDPIPNLKTDTNNHGPFSTDFIGMNYDYPEASYERRAEIIKEHENYQKGLMYFVATDDRIPEEVQNEFKQWGLAKDEFEDNGHWPHQIYVREARRMIGDYVMTENDILGKREVPNSIGMGSYTMDSHNTQRYITPEGFVQNEGDIGVHAKEPYEIALGTILPKKQEVSNLIVPVAVSSSHIAFGSIRMEPVFMILGQSAAALAGLSIDQGKAVQDVAYADLQKELLQKEQRLEAPTKNK</sequence>
<keyword evidence="2" id="KW-0479">Metal-binding</keyword>
<dbReference type="RefSeq" id="WP_192461200.1">
    <property type="nucleotide sequence ID" value="NZ_JACYFJ010000001.1"/>
</dbReference>
<dbReference type="SUPFAM" id="SSF51905">
    <property type="entry name" value="FAD/NAD(P)-binding domain"/>
    <property type="match status" value="1"/>
</dbReference>
<keyword evidence="8" id="KW-1185">Reference proteome</keyword>
<dbReference type="EMBL" id="JBHSAW010000004">
    <property type="protein sequence ID" value="MFC4095078.1"/>
    <property type="molecule type" value="Genomic_DNA"/>
</dbReference>
<evidence type="ECO:0000313" key="7">
    <source>
        <dbReference type="EMBL" id="MFC4095078.1"/>
    </source>
</evidence>
<organism evidence="7 8">
    <name type="scientific">Euzebyella saccharophila</name>
    <dbReference type="NCBI Taxonomy" id="679664"/>
    <lineage>
        <taxon>Bacteria</taxon>
        <taxon>Pseudomonadati</taxon>
        <taxon>Bacteroidota</taxon>
        <taxon>Flavobacteriia</taxon>
        <taxon>Flavobacteriales</taxon>
        <taxon>Flavobacteriaceae</taxon>
        <taxon>Euzebyella</taxon>
    </lineage>
</organism>
<dbReference type="EC" id="1.-.-.-" evidence="7"/>
<evidence type="ECO:0000313" key="8">
    <source>
        <dbReference type="Proteomes" id="UP001595814"/>
    </source>
</evidence>
<evidence type="ECO:0000256" key="1">
    <source>
        <dbReference type="ARBA" id="ARBA00022485"/>
    </source>
</evidence>
<dbReference type="InterPro" id="IPR039650">
    <property type="entry name" value="HdrA-like"/>
</dbReference>
<keyword evidence="6" id="KW-0732">Signal</keyword>
<feature type="chain" id="PRO_5046320391" evidence="6">
    <location>
        <begin position="18"/>
        <end position="565"/>
    </location>
</feature>
<dbReference type="PANTHER" id="PTHR43498">
    <property type="entry name" value="FERREDOXIN:COB-COM HETERODISULFIDE REDUCTASE SUBUNIT A"/>
    <property type="match status" value="1"/>
</dbReference>
<comment type="caution">
    <text evidence="7">The sequence shown here is derived from an EMBL/GenBank/DDBJ whole genome shotgun (WGS) entry which is preliminary data.</text>
</comment>
<feature type="signal peptide" evidence="6">
    <location>
        <begin position="1"/>
        <end position="17"/>
    </location>
</feature>
<dbReference type="PANTHER" id="PTHR43498:SF1">
    <property type="entry name" value="COB--COM HETERODISULFIDE REDUCTASE IRON-SULFUR SUBUNIT A"/>
    <property type="match status" value="1"/>
</dbReference>
<keyword evidence="5" id="KW-0411">Iron-sulfur</keyword>
<evidence type="ECO:0000256" key="6">
    <source>
        <dbReference type="SAM" id="SignalP"/>
    </source>
</evidence>
<evidence type="ECO:0000256" key="4">
    <source>
        <dbReference type="ARBA" id="ARBA00023004"/>
    </source>
</evidence>
<dbReference type="Proteomes" id="UP001595814">
    <property type="component" value="Unassembled WGS sequence"/>
</dbReference>
<dbReference type="GO" id="GO:0016491">
    <property type="term" value="F:oxidoreductase activity"/>
    <property type="evidence" value="ECO:0007669"/>
    <property type="project" value="UniProtKB-KW"/>
</dbReference>
<dbReference type="InterPro" id="IPR036188">
    <property type="entry name" value="FAD/NAD-bd_sf"/>
</dbReference>
<keyword evidence="4" id="KW-0408">Iron</keyword>
<evidence type="ECO:0000256" key="2">
    <source>
        <dbReference type="ARBA" id="ARBA00022723"/>
    </source>
</evidence>
<proteinExistence type="predicted"/>
<dbReference type="PROSITE" id="PS51257">
    <property type="entry name" value="PROKAR_LIPOPROTEIN"/>
    <property type="match status" value="1"/>
</dbReference>
<dbReference type="Gene3D" id="3.50.50.60">
    <property type="entry name" value="FAD/NAD(P)-binding domain"/>
    <property type="match status" value="1"/>
</dbReference>
<reference evidence="8" key="1">
    <citation type="journal article" date="2019" name="Int. J. Syst. Evol. Microbiol.">
        <title>The Global Catalogue of Microorganisms (GCM) 10K type strain sequencing project: providing services to taxonomists for standard genome sequencing and annotation.</title>
        <authorList>
            <consortium name="The Broad Institute Genomics Platform"/>
            <consortium name="The Broad Institute Genome Sequencing Center for Infectious Disease"/>
            <person name="Wu L."/>
            <person name="Ma J."/>
        </authorList>
    </citation>
    <scope>NUCLEOTIDE SEQUENCE [LARGE SCALE GENOMIC DNA]</scope>
    <source>
        <strain evidence="8">CECT 7477</strain>
    </source>
</reference>
<evidence type="ECO:0000256" key="5">
    <source>
        <dbReference type="ARBA" id="ARBA00023014"/>
    </source>
</evidence>
<protein>
    <submittedName>
        <fullName evidence="7">FAD-dependent oxidoreductase</fullName>
        <ecNumber evidence="7">1.-.-.-</ecNumber>
    </submittedName>
</protein>
<keyword evidence="1" id="KW-0004">4Fe-4S</keyword>
<accession>A0ABV8JRD1</accession>
<name>A0ABV8JRD1_9FLAO</name>
<keyword evidence="3 7" id="KW-0560">Oxidoreductase</keyword>
<evidence type="ECO:0000256" key="3">
    <source>
        <dbReference type="ARBA" id="ARBA00023002"/>
    </source>
</evidence>